<dbReference type="Proteomes" id="UP000094455">
    <property type="component" value="Unassembled WGS sequence"/>
</dbReference>
<keyword evidence="3" id="KW-0539">Nucleus</keyword>
<dbReference type="RefSeq" id="XP_019017783.1">
    <property type="nucleotide sequence ID" value="XM_019162104.1"/>
</dbReference>
<accession>A0A1E3NKM3</accession>
<keyword evidence="8" id="KW-1185">Reference proteome</keyword>
<name>A0A1E3NKM3_9ASCO</name>
<dbReference type="GO" id="GO:0031490">
    <property type="term" value="F:chromatin DNA binding"/>
    <property type="evidence" value="ECO:0007669"/>
    <property type="project" value="TreeGrafter"/>
</dbReference>
<evidence type="ECO:0000256" key="4">
    <source>
        <dbReference type="ARBA" id="ARBA00039775"/>
    </source>
</evidence>
<dbReference type="PANTHER" id="PTHR46172">
    <property type="entry name" value="DNA POLYMERASE EPSILON SUBUNIT 3"/>
    <property type="match status" value="1"/>
</dbReference>
<organism evidence="7 8">
    <name type="scientific">Pichia membranifaciens NRRL Y-2026</name>
    <dbReference type="NCBI Taxonomy" id="763406"/>
    <lineage>
        <taxon>Eukaryota</taxon>
        <taxon>Fungi</taxon>
        <taxon>Dikarya</taxon>
        <taxon>Ascomycota</taxon>
        <taxon>Saccharomycotina</taxon>
        <taxon>Pichiomycetes</taxon>
        <taxon>Pichiales</taxon>
        <taxon>Pichiaceae</taxon>
        <taxon>Pichia</taxon>
    </lineage>
</organism>
<dbReference type="CDD" id="cd22928">
    <property type="entry name" value="HFD_POLE3_DPB4"/>
    <property type="match status" value="1"/>
</dbReference>
<dbReference type="GO" id="GO:0046982">
    <property type="term" value="F:protein heterodimerization activity"/>
    <property type="evidence" value="ECO:0007669"/>
    <property type="project" value="InterPro"/>
</dbReference>
<dbReference type="PANTHER" id="PTHR46172:SF1">
    <property type="entry name" value="DNA POLYMERASE EPSILON SUBUNIT 3"/>
    <property type="match status" value="1"/>
</dbReference>
<dbReference type="SUPFAM" id="SSF47113">
    <property type="entry name" value="Histone-fold"/>
    <property type="match status" value="1"/>
</dbReference>
<dbReference type="GO" id="GO:0008623">
    <property type="term" value="C:CHRAC"/>
    <property type="evidence" value="ECO:0007669"/>
    <property type="project" value="TreeGrafter"/>
</dbReference>
<dbReference type="Gene3D" id="1.10.20.10">
    <property type="entry name" value="Histone, subunit A"/>
    <property type="match status" value="1"/>
</dbReference>
<evidence type="ECO:0000256" key="1">
    <source>
        <dbReference type="ARBA" id="ARBA00004123"/>
    </source>
</evidence>
<dbReference type="GO" id="GO:0006272">
    <property type="term" value="P:leading strand elongation"/>
    <property type="evidence" value="ECO:0007669"/>
    <property type="project" value="TreeGrafter"/>
</dbReference>
<protein>
    <recommendedName>
        <fullName evidence="4">DNA polymerase epsilon subunit D</fullName>
    </recommendedName>
    <alternativeName>
        <fullName evidence="5">DNA polymerase II subunit D</fullName>
    </alternativeName>
</protein>
<dbReference type="InterPro" id="IPR051377">
    <property type="entry name" value="DNA_Pol-Epsilon_Subunit"/>
</dbReference>
<feature type="non-terminal residue" evidence="7">
    <location>
        <position position="134"/>
    </location>
</feature>
<dbReference type="GeneID" id="30178791"/>
<dbReference type="STRING" id="763406.A0A1E3NKM3"/>
<dbReference type="GO" id="GO:0008622">
    <property type="term" value="C:epsilon DNA polymerase complex"/>
    <property type="evidence" value="ECO:0007669"/>
    <property type="project" value="TreeGrafter"/>
</dbReference>
<gene>
    <name evidence="7" type="ORF">PICMEDRAFT_19017</name>
</gene>
<dbReference type="GO" id="GO:0031507">
    <property type="term" value="P:heterochromatin formation"/>
    <property type="evidence" value="ECO:0007669"/>
    <property type="project" value="TreeGrafter"/>
</dbReference>
<evidence type="ECO:0000256" key="5">
    <source>
        <dbReference type="ARBA" id="ARBA00042096"/>
    </source>
</evidence>
<evidence type="ECO:0000313" key="7">
    <source>
        <dbReference type="EMBL" id="ODQ46670.1"/>
    </source>
</evidence>
<evidence type="ECO:0000313" key="8">
    <source>
        <dbReference type="Proteomes" id="UP000094455"/>
    </source>
</evidence>
<dbReference type="OrthoDB" id="1707486at2759"/>
<evidence type="ECO:0000259" key="6">
    <source>
        <dbReference type="Pfam" id="PF00808"/>
    </source>
</evidence>
<evidence type="ECO:0000256" key="2">
    <source>
        <dbReference type="ARBA" id="ARBA00022705"/>
    </source>
</evidence>
<dbReference type="InterPro" id="IPR003958">
    <property type="entry name" value="CBFA_NFYB_domain"/>
</dbReference>
<keyword evidence="2" id="KW-0235">DNA replication</keyword>
<dbReference type="GO" id="GO:0006974">
    <property type="term" value="P:DNA damage response"/>
    <property type="evidence" value="ECO:0007669"/>
    <property type="project" value="TreeGrafter"/>
</dbReference>
<dbReference type="InterPro" id="IPR009072">
    <property type="entry name" value="Histone-fold"/>
</dbReference>
<dbReference type="Pfam" id="PF00808">
    <property type="entry name" value="CBFD_NFYB_HMF"/>
    <property type="match status" value="1"/>
</dbReference>
<comment type="subcellular location">
    <subcellularLocation>
        <location evidence="1">Nucleus</location>
    </subcellularLocation>
</comment>
<feature type="domain" description="Transcription factor CBF/NF-Y/archaeal histone" evidence="6">
    <location>
        <begin position="31"/>
        <end position="107"/>
    </location>
</feature>
<dbReference type="AlphaFoldDB" id="A0A1E3NKM3"/>
<dbReference type="EMBL" id="KV454003">
    <property type="protein sequence ID" value="ODQ46670.1"/>
    <property type="molecule type" value="Genomic_DNA"/>
</dbReference>
<proteinExistence type="predicted"/>
<evidence type="ECO:0000256" key="3">
    <source>
        <dbReference type="ARBA" id="ARBA00023242"/>
    </source>
</evidence>
<sequence>MPAKGWRKDEQESNFDTVLLNENLSIDSFLFPKATINKICKQALQSASGVGSGSADSGGSFLLAKDTQTVIQRSSILFVNFIYHHAKQIVKLQNRKVVNADDIINALVQVGYGEFAPILSDELQRFNAKKEAKK</sequence>
<reference evidence="7 8" key="1">
    <citation type="journal article" date="2016" name="Proc. Natl. Acad. Sci. U.S.A.">
        <title>Comparative genomics of biotechnologically important yeasts.</title>
        <authorList>
            <person name="Riley R."/>
            <person name="Haridas S."/>
            <person name="Wolfe K.H."/>
            <person name="Lopes M.R."/>
            <person name="Hittinger C.T."/>
            <person name="Goeker M."/>
            <person name="Salamov A.A."/>
            <person name="Wisecaver J.H."/>
            <person name="Long T.M."/>
            <person name="Calvey C.H."/>
            <person name="Aerts A.L."/>
            <person name="Barry K.W."/>
            <person name="Choi C."/>
            <person name="Clum A."/>
            <person name="Coughlan A.Y."/>
            <person name="Deshpande S."/>
            <person name="Douglass A.P."/>
            <person name="Hanson S.J."/>
            <person name="Klenk H.-P."/>
            <person name="LaButti K.M."/>
            <person name="Lapidus A."/>
            <person name="Lindquist E.A."/>
            <person name="Lipzen A.M."/>
            <person name="Meier-Kolthoff J.P."/>
            <person name="Ohm R.A."/>
            <person name="Otillar R.P."/>
            <person name="Pangilinan J.L."/>
            <person name="Peng Y."/>
            <person name="Rokas A."/>
            <person name="Rosa C.A."/>
            <person name="Scheuner C."/>
            <person name="Sibirny A.A."/>
            <person name="Slot J.C."/>
            <person name="Stielow J.B."/>
            <person name="Sun H."/>
            <person name="Kurtzman C.P."/>
            <person name="Blackwell M."/>
            <person name="Grigoriev I.V."/>
            <person name="Jeffries T.W."/>
        </authorList>
    </citation>
    <scope>NUCLEOTIDE SEQUENCE [LARGE SCALE GENOMIC DNA]</scope>
    <source>
        <strain evidence="7 8">NRRL Y-2026</strain>
    </source>
</reference>